<organism evidence="2 3">
    <name type="scientific">Cryobacterium lactosi</name>
    <dbReference type="NCBI Taxonomy" id="1259202"/>
    <lineage>
        <taxon>Bacteria</taxon>
        <taxon>Bacillati</taxon>
        <taxon>Actinomycetota</taxon>
        <taxon>Actinomycetes</taxon>
        <taxon>Micrococcales</taxon>
        <taxon>Microbacteriaceae</taxon>
        <taxon>Cryobacterium</taxon>
    </lineage>
</organism>
<comment type="caution">
    <text evidence="2">The sequence shown here is derived from an EMBL/GenBank/DDBJ whole genome shotgun (WGS) entry which is preliminary data.</text>
</comment>
<evidence type="ECO:0000313" key="3">
    <source>
        <dbReference type="Proteomes" id="UP000298468"/>
    </source>
</evidence>
<gene>
    <name evidence="2" type="ORF">E3T61_05470</name>
</gene>
<dbReference type="OrthoDB" id="5129596at2"/>
<keyword evidence="3" id="KW-1185">Reference proteome</keyword>
<protein>
    <submittedName>
        <fullName evidence="2">Uncharacterized protein</fullName>
    </submittedName>
</protein>
<name>A0A4R9BWP9_9MICO</name>
<reference evidence="2 3" key="1">
    <citation type="submission" date="2019-03" db="EMBL/GenBank/DDBJ databases">
        <title>Genomics of glacier-inhabiting Cryobacterium strains.</title>
        <authorList>
            <person name="Liu Q."/>
            <person name="Xin Y.-H."/>
        </authorList>
    </citation>
    <scope>NUCLEOTIDE SEQUENCE [LARGE SCALE GENOMIC DNA]</scope>
    <source>
        <strain evidence="2 3">Sr59</strain>
    </source>
</reference>
<dbReference type="Proteomes" id="UP000298468">
    <property type="component" value="Unassembled WGS sequence"/>
</dbReference>
<feature type="region of interest" description="Disordered" evidence="1">
    <location>
        <begin position="1"/>
        <end position="21"/>
    </location>
</feature>
<evidence type="ECO:0000256" key="1">
    <source>
        <dbReference type="SAM" id="MobiDB-lite"/>
    </source>
</evidence>
<proteinExistence type="predicted"/>
<dbReference type="EMBL" id="SOHM01000009">
    <property type="protein sequence ID" value="TFD93024.1"/>
    <property type="molecule type" value="Genomic_DNA"/>
</dbReference>
<sequence>MSGIDESSKGPDWLIDLSGPIRQPMRDPRLDNARAALIEMQPQLIALDAAAKQVETALRDCADNGMTTDEIAVQISLPMDVVKRVLNGGSLLGSDYS</sequence>
<accession>A0A4R9BWP9</accession>
<dbReference type="RefSeq" id="WP_134639898.1">
    <property type="nucleotide sequence ID" value="NZ_SOHM01000009.1"/>
</dbReference>
<dbReference type="AlphaFoldDB" id="A0A4R9BWP9"/>
<evidence type="ECO:0000313" key="2">
    <source>
        <dbReference type="EMBL" id="TFD93024.1"/>
    </source>
</evidence>